<accession>A0AAD6Z4D0</accession>
<feature type="compositionally biased region" description="Basic and acidic residues" evidence="1">
    <location>
        <begin position="10"/>
        <end position="20"/>
    </location>
</feature>
<organism evidence="2 3">
    <name type="scientific">Mycena albidolilacea</name>
    <dbReference type="NCBI Taxonomy" id="1033008"/>
    <lineage>
        <taxon>Eukaryota</taxon>
        <taxon>Fungi</taxon>
        <taxon>Dikarya</taxon>
        <taxon>Basidiomycota</taxon>
        <taxon>Agaricomycotina</taxon>
        <taxon>Agaricomycetes</taxon>
        <taxon>Agaricomycetidae</taxon>
        <taxon>Agaricales</taxon>
        <taxon>Marasmiineae</taxon>
        <taxon>Mycenaceae</taxon>
        <taxon>Mycena</taxon>
    </lineage>
</organism>
<keyword evidence="3" id="KW-1185">Reference proteome</keyword>
<feature type="region of interest" description="Disordered" evidence="1">
    <location>
        <begin position="1"/>
        <end position="88"/>
    </location>
</feature>
<feature type="compositionally biased region" description="Basic and acidic residues" evidence="1">
    <location>
        <begin position="64"/>
        <end position="80"/>
    </location>
</feature>
<reference evidence="2" key="1">
    <citation type="submission" date="2023-03" db="EMBL/GenBank/DDBJ databases">
        <title>Massive genome expansion in bonnet fungi (Mycena s.s.) driven by repeated elements and novel gene families across ecological guilds.</title>
        <authorList>
            <consortium name="Lawrence Berkeley National Laboratory"/>
            <person name="Harder C.B."/>
            <person name="Miyauchi S."/>
            <person name="Viragh M."/>
            <person name="Kuo A."/>
            <person name="Thoen E."/>
            <person name="Andreopoulos B."/>
            <person name="Lu D."/>
            <person name="Skrede I."/>
            <person name="Drula E."/>
            <person name="Henrissat B."/>
            <person name="Morin E."/>
            <person name="Kohler A."/>
            <person name="Barry K."/>
            <person name="LaButti K."/>
            <person name="Morin E."/>
            <person name="Salamov A."/>
            <person name="Lipzen A."/>
            <person name="Mereny Z."/>
            <person name="Hegedus B."/>
            <person name="Baldrian P."/>
            <person name="Stursova M."/>
            <person name="Weitz H."/>
            <person name="Taylor A."/>
            <person name="Grigoriev I.V."/>
            <person name="Nagy L.G."/>
            <person name="Martin F."/>
            <person name="Kauserud H."/>
        </authorList>
    </citation>
    <scope>NUCLEOTIDE SEQUENCE</scope>
    <source>
        <strain evidence="2">CBHHK002</strain>
    </source>
</reference>
<comment type="caution">
    <text evidence="2">The sequence shown here is derived from an EMBL/GenBank/DDBJ whole genome shotgun (WGS) entry which is preliminary data.</text>
</comment>
<evidence type="ECO:0000313" key="2">
    <source>
        <dbReference type="EMBL" id="KAJ7306725.1"/>
    </source>
</evidence>
<evidence type="ECO:0000313" key="3">
    <source>
        <dbReference type="Proteomes" id="UP001218218"/>
    </source>
</evidence>
<dbReference type="AlphaFoldDB" id="A0AAD6Z4D0"/>
<evidence type="ECO:0000256" key="1">
    <source>
        <dbReference type="SAM" id="MobiDB-lite"/>
    </source>
</evidence>
<gene>
    <name evidence="2" type="ORF">DFH08DRAFT_824675</name>
</gene>
<dbReference type="EMBL" id="JARIHO010000092">
    <property type="protein sequence ID" value="KAJ7306725.1"/>
    <property type="molecule type" value="Genomic_DNA"/>
</dbReference>
<proteinExistence type="predicted"/>
<dbReference type="Proteomes" id="UP001218218">
    <property type="component" value="Unassembled WGS sequence"/>
</dbReference>
<protein>
    <submittedName>
        <fullName evidence="2">Uncharacterized protein</fullName>
    </submittedName>
</protein>
<name>A0AAD6Z4D0_9AGAR</name>
<sequence length="191" mass="21524">MPCKRNKCVRRADVKEDRTDTCPSLFTNPGRDRSRYRHIRAASPAPTPANQDEYELDQSSSAKETNRSRDSLLPRPDHGRYHPAGEVGRGRTLTGLAAFEMEKGAETLLSIFITCETVKSNTFEKRVKLGAEDSGAPAARQRRPKLNFDVRRINASRRPQQWNAGTEGRKGVDMEGTNTYNVIRAICLIYE</sequence>